<evidence type="ECO:0000256" key="1">
    <source>
        <dbReference type="SAM" id="MobiDB-lite"/>
    </source>
</evidence>
<feature type="non-terminal residue" evidence="2">
    <location>
        <position position="1"/>
    </location>
</feature>
<dbReference type="EMBL" id="SJOL01004337">
    <property type="protein sequence ID" value="TGZ71799.1"/>
    <property type="molecule type" value="Genomic_DNA"/>
</dbReference>
<reference evidence="2 3" key="1">
    <citation type="journal article" date="2019" name="BMC Genomics">
        <title>New insights from Opisthorchis felineus genome: update on genomics of the epidemiologically important liver flukes.</title>
        <authorList>
            <person name="Ershov N.I."/>
            <person name="Mordvinov V.A."/>
            <person name="Prokhortchouk E.B."/>
            <person name="Pakharukova M.Y."/>
            <person name="Gunbin K.V."/>
            <person name="Ustyantsev K."/>
            <person name="Genaev M.A."/>
            <person name="Blinov A.G."/>
            <person name="Mazur A."/>
            <person name="Boulygina E."/>
            <person name="Tsygankova S."/>
            <person name="Khrameeva E."/>
            <person name="Chekanov N."/>
            <person name="Fan G."/>
            <person name="Xiao A."/>
            <person name="Zhang H."/>
            <person name="Xu X."/>
            <person name="Yang H."/>
            <person name="Solovyev V."/>
            <person name="Lee S.M."/>
            <person name="Liu X."/>
            <person name="Afonnikov D.A."/>
            <person name="Skryabin K.G."/>
        </authorList>
    </citation>
    <scope>NUCLEOTIDE SEQUENCE [LARGE SCALE GENOMIC DNA]</scope>
    <source>
        <strain evidence="2">AK-0245</strain>
        <tissue evidence="2">Whole organism</tissue>
    </source>
</reference>
<comment type="caution">
    <text evidence="2">The sequence shown here is derived from an EMBL/GenBank/DDBJ whole genome shotgun (WGS) entry which is preliminary data.</text>
</comment>
<gene>
    <name evidence="2" type="ORF">CRM22_002445</name>
</gene>
<evidence type="ECO:0000313" key="2">
    <source>
        <dbReference type="EMBL" id="TGZ71799.1"/>
    </source>
</evidence>
<sequence length="139" mass="15050">DTHQEASSSKEDATDSFVSQGDSVRKQNAETGDGTDEANAYQQEAVKNATETEVDEGIIFTTLSALLPENDKKETTTNPEHPVDMPPNNDDAVPITTLPPPDLKAEPEVHNEISNQQNATQTDVEPSQHEEAQEPPATV</sequence>
<protein>
    <submittedName>
        <fullName evidence="2">Uncharacterized protein</fullName>
    </submittedName>
</protein>
<organism evidence="2 3">
    <name type="scientific">Opisthorchis felineus</name>
    <dbReference type="NCBI Taxonomy" id="147828"/>
    <lineage>
        <taxon>Eukaryota</taxon>
        <taxon>Metazoa</taxon>
        <taxon>Spiralia</taxon>
        <taxon>Lophotrochozoa</taxon>
        <taxon>Platyhelminthes</taxon>
        <taxon>Trematoda</taxon>
        <taxon>Digenea</taxon>
        <taxon>Opisthorchiida</taxon>
        <taxon>Opisthorchiata</taxon>
        <taxon>Opisthorchiidae</taxon>
        <taxon>Opisthorchis</taxon>
    </lineage>
</organism>
<evidence type="ECO:0000313" key="3">
    <source>
        <dbReference type="Proteomes" id="UP000308267"/>
    </source>
</evidence>
<dbReference type="AlphaFoldDB" id="A0A4S2MAF4"/>
<dbReference type="Proteomes" id="UP000308267">
    <property type="component" value="Unassembled WGS sequence"/>
</dbReference>
<feature type="region of interest" description="Disordered" evidence="1">
    <location>
        <begin position="1"/>
        <end position="139"/>
    </location>
</feature>
<proteinExistence type="predicted"/>
<feature type="compositionally biased region" description="Basic and acidic residues" evidence="1">
    <location>
        <begin position="1"/>
        <end position="13"/>
    </location>
</feature>
<keyword evidence="3" id="KW-1185">Reference proteome</keyword>
<accession>A0A4S2MAF4</accession>
<name>A0A4S2MAF4_OPIFE</name>
<feature type="compositionally biased region" description="Polar residues" evidence="1">
    <location>
        <begin position="112"/>
        <end position="125"/>
    </location>
</feature>